<keyword evidence="1" id="KW-0472">Membrane</keyword>
<evidence type="ECO:0000313" key="3">
    <source>
        <dbReference type="Proteomes" id="UP000548787"/>
    </source>
</evidence>
<keyword evidence="3" id="KW-1185">Reference proteome</keyword>
<keyword evidence="1" id="KW-1133">Transmembrane helix</keyword>
<dbReference type="EMBL" id="JABJVM010000003">
    <property type="protein sequence ID" value="MBA3925677.1"/>
    <property type="molecule type" value="Genomic_DNA"/>
</dbReference>
<comment type="caution">
    <text evidence="2">The sequence shown here is derived from an EMBL/GenBank/DDBJ whole genome shotgun (WGS) entry which is preliminary data.</text>
</comment>
<reference evidence="2 3" key="1">
    <citation type="submission" date="2020-08" db="EMBL/GenBank/DDBJ databases">
        <title>Listeria ohnekaius sp. nov. and Listeria portnoyii sp. nov. isolated from non-agricultural and natural environments.</title>
        <authorList>
            <person name="Weller D."/>
            <person name="Belias A.M."/>
            <person name="Liao J."/>
            <person name="Guo S."/>
            <person name="Orsi R.H."/>
            <person name="Wiedmann M."/>
        </authorList>
    </citation>
    <scope>NUCLEOTIDE SEQUENCE [LARGE SCALE GENOMIC DNA]</scope>
    <source>
        <strain evidence="2 3">FSL W9-0585</strain>
    </source>
</reference>
<accession>A0A7W1T5A9</accession>
<evidence type="ECO:0000256" key="1">
    <source>
        <dbReference type="SAM" id="Phobius"/>
    </source>
</evidence>
<organism evidence="2 3">
    <name type="scientific">Listeria rustica</name>
    <dbReference type="NCBI Taxonomy" id="2713503"/>
    <lineage>
        <taxon>Bacteria</taxon>
        <taxon>Bacillati</taxon>
        <taxon>Bacillota</taxon>
        <taxon>Bacilli</taxon>
        <taxon>Bacillales</taxon>
        <taxon>Listeriaceae</taxon>
        <taxon>Listeria</taxon>
    </lineage>
</organism>
<sequence length="79" mass="9344">MFKKLNHLYDEHPYRSVLIAVAASSVLGILIEYMVNRDFIGSAIYGMIFYTILMLLQAKRRVKKMKNRNEQGKYTERTR</sequence>
<dbReference type="Proteomes" id="UP000548787">
    <property type="component" value="Unassembled WGS sequence"/>
</dbReference>
<keyword evidence="1" id="KW-0812">Transmembrane</keyword>
<feature type="transmembrane region" description="Helical" evidence="1">
    <location>
        <begin position="12"/>
        <end position="33"/>
    </location>
</feature>
<protein>
    <submittedName>
        <fullName evidence="2">Uncharacterized protein</fullName>
    </submittedName>
</protein>
<gene>
    <name evidence="2" type="ORF">HPK16_04905</name>
</gene>
<evidence type="ECO:0000313" key="2">
    <source>
        <dbReference type="EMBL" id="MBA3925677.1"/>
    </source>
</evidence>
<dbReference type="RefSeq" id="WP_181675888.1">
    <property type="nucleotide sequence ID" value="NZ_JABJVM010000003.1"/>
</dbReference>
<dbReference type="AlphaFoldDB" id="A0A7W1T5A9"/>
<name>A0A7W1T5A9_9LIST</name>
<proteinExistence type="predicted"/>
<feature type="transmembrane region" description="Helical" evidence="1">
    <location>
        <begin position="39"/>
        <end position="58"/>
    </location>
</feature>